<dbReference type="Pfam" id="PF02742">
    <property type="entry name" value="Fe_dep_repr_C"/>
    <property type="match status" value="1"/>
</dbReference>
<keyword evidence="8" id="KW-0010">Activator</keyword>
<organism evidence="13 14">
    <name type="scientific">Desulfoscipio gibsoniae DSM 7213</name>
    <dbReference type="NCBI Taxonomy" id="767817"/>
    <lineage>
        <taxon>Bacteria</taxon>
        <taxon>Bacillati</taxon>
        <taxon>Bacillota</taxon>
        <taxon>Clostridia</taxon>
        <taxon>Eubacteriales</taxon>
        <taxon>Desulfallaceae</taxon>
        <taxon>Desulfoscipio</taxon>
    </lineage>
</organism>
<dbReference type="SMART" id="SM00529">
    <property type="entry name" value="HTH_DTXR"/>
    <property type="match status" value="1"/>
</dbReference>
<keyword evidence="4" id="KW-0963">Cytoplasm</keyword>
<dbReference type="EMBL" id="CP003273">
    <property type="protein sequence ID" value="AGL00680.1"/>
    <property type="molecule type" value="Genomic_DNA"/>
</dbReference>
<evidence type="ECO:0000313" key="14">
    <source>
        <dbReference type="Proteomes" id="UP000013520"/>
    </source>
</evidence>
<proteinExistence type="inferred from homology"/>
<dbReference type="SUPFAM" id="SSF46785">
    <property type="entry name" value="Winged helix' DNA-binding domain"/>
    <property type="match status" value="1"/>
</dbReference>
<dbReference type="AlphaFoldDB" id="R4KJI2"/>
<evidence type="ECO:0000256" key="8">
    <source>
        <dbReference type="ARBA" id="ARBA00023159"/>
    </source>
</evidence>
<dbReference type="Gene3D" id="1.10.60.10">
    <property type="entry name" value="Iron dependent repressor, metal binding and dimerisation domain"/>
    <property type="match status" value="1"/>
</dbReference>
<dbReference type="InterPro" id="IPR022687">
    <property type="entry name" value="HTH_DTXR"/>
</dbReference>
<keyword evidence="9" id="KW-0804">Transcription</keyword>
<dbReference type="InterPro" id="IPR036390">
    <property type="entry name" value="WH_DNA-bd_sf"/>
</dbReference>
<dbReference type="RefSeq" id="WP_006523694.1">
    <property type="nucleotide sequence ID" value="NC_021184.1"/>
</dbReference>
<evidence type="ECO:0000256" key="9">
    <source>
        <dbReference type="ARBA" id="ARBA00023163"/>
    </source>
</evidence>
<comment type="subcellular location">
    <subcellularLocation>
        <location evidence="1">Cytoplasm</location>
    </subcellularLocation>
</comment>
<gene>
    <name evidence="13" type="ORF">Desgi_1157</name>
</gene>
<dbReference type="Proteomes" id="UP000013520">
    <property type="component" value="Chromosome"/>
</dbReference>
<dbReference type="InterPro" id="IPR036421">
    <property type="entry name" value="Fe_dep_repressor_sf"/>
</dbReference>
<evidence type="ECO:0000256" key="6">
    <source>
        <dbReference type="ARBA" id="ARBA00023015"/>
    </source>
</evidence>
<dbReference type="STRING" id="767817.Desgi_1157"/>
<comment type="subunit">
    <text evidence="3">Homodimer.</text>
</comment>
<evidence type="ECO:0000256" key="11">
    <source>
        <dbReference type="ARBA" id="ARBA00032593"/>
    </source>
</evidence>
<accession>R4KJI2</accession>
<dbReference type="SUPFAM" id="SSF47979">
    <property type="entry name" value="Iron-dependent repressor protein, dimerization domain"/>
    <property type="match status" value="1"/>
</dbReference>
<dbReference type="PANTHER" id="PTHR33238:SF11">
    <property type="entry name" value="TRANSCRIPTIONAL REGULATOR MNTR"/>
    <property type="match status" value="1"/>
</dbReference>
<dbReference type="eggNOG" id="COG1321">
    <property type="taxonomic scope" value="Bacteria"/>
</dbReference>
<evidence type="ECO:0000256" key="2">
    <source>
        <dbReference type="ARBA" id="ARBA00007871"/>
    </source>
</evidence>
<dbReference type="Pfam" id="PF01325">
    <property type="entry name" value="Fe_dep_repress"/>
    <property type="match status" value="1"/>
</dbReference>
<evidence type="ECO:0000313" key="13">
    <source>
        <dbReference type="EMBL" id="AGL00680.1"/>
    </source>
</evidence>
<reference evidence="13 14" key="1">
    <citation type="submission" date="2012-01" db="EMBL/GenBank/DDBJ databases">
        <title>Complete sequence of Desulfotomaculum gibsoniae DSM 7213.</title>
        <authorList>
            <consortium name="US DOE Joint Genome Institute"/>
            <person name="Lucas S."/>
            <person name="Han J."/>
            <person name="Lapidus A."/>
            <person name="Cheng J.-F."/>
            <person name="Goodwin L."/>
            <person name="Pitluck S."/>
            <person name="Peters L."/>
            <person name="Ovchinnikova G."/>
            <person name="Teshima H."/>
            <person name="Detter J.C."/>
            <person name="Han C."/>
            <person name="Tapia R."/>
            <person name="Land M."/>
            <person name="Hauser L."/>
            <person name="Kyrpides N."/>
            <person name="Ivanova N."/>
            <person name="Pagani I."/>
            <person name="Parshina S."/>
            <person name="Plugge C."/>
            <person name="Muyzer G."/>
            <person name="Kuever J."/>
            <person name="Ivanova A."/>
            <person name="Nazina T."/>
            <person name="Klenk H.-P."/>
            <person name="Brambilla E."/>
            <person name="Spring S."/>
            <person name="Stams A.F."/>
            <person name="Woyke T."/>
        </authorList>
    </citation>
    <scope>NUCLEOTIDE SEQUENCE [LARGE SCALE GENOMIC DNA]</scope>
    <source>
        <strain evidence="13 14">DSM 7213</strain>
    </source>
</reference>
<evidence type="ECO:0000256" key="1">
    <source>
        <dbReference type="ARBA" id="ARBA00004496"/>
    </source>
</evidence>
<keyword evidence="6" id="KW-0805">Transcription regulation</keyword>
<dbReference type="OrthoDB" id="9791355at2"/>
<evidence type="ECO:0000256" key="3">
    <source>
        <dbReference type="ARBA" id="ARBA00011738"/>
    </source>
</evidence>
<sequence>MLSPSLEDYLEEIYRFSLNNDVVRVSDIAACLDVTMPSVNNAIRKLSSENYLVYKKYRELVLTDKGRKLGQFLVERNSILQKFLRVINSSCDIKAEAEAMEHYLSMPTIWAIESLVDFFEHNSECTKQYLKHFRQRKEQGMGLVDGYQD</sequence>
<dbReference type="KEGG" id="dgi:Desgi_1157"/>
<dbReference type="InterPro" id="IPR050536">
    <property type="entry name" value="DtxR_MntR_Metal-Reg"/>
</dbReference>
<protein>
    <recommendedName>
        <fullName evidence="11">Manganese transport regulator</fullName>
    </recommendedName>
</protein>
<dbReference type="InterPro" id="IPR036388">
    <property type="entry name" value="WH-like_DNA-bd_sf"/>
</dbReference>
<keyword evidence="10" id="KW-0464">Manganese</keyword>
<keyword evidence="14" id="KW-1185">Reference proteome</keyword>
<dbReference type="PANTHER" id="PTHR33238">
    <property type="entry name" value="IRON (METAL) DEPENDENT REPRESSOR, DTXR FAMILY"/>
    <property type="match status" value="1"/>
</dbReference>
<dbReference type="GO" id="GO:0046983">
    <property type="term" value="F:protein dimerization activity"/>
    <property type="evidence" value="ECO:0007669"/>
    <property type="project" value="InterPro"/>
</dbReference>
<dbReference type="HOGENOM" id="CLU_069532_3_0_9"/>
<comment type="similarity">
    <text evidence="2">Belongs to the DtxR/MntR family.</text>
</comment>
<dbReference type="Gene3D" id="1.10.10.10">
    <property type="entry name" value="Winged helix-like DNA-binding domain superfamily/Winged helix DNA-binding domain"/>
    <property type="match status" value="1"/>
</dbReference>
<evidence type="ECO:0000256" key="10">
    <source>
        <dbReference type="ARBA" id="ARBA00023211"/>
    </source>
</evidence>
<dbReference type="GO" id="GO:0003700">
    <property type="term" value="F:DNA-binding transcription factor activity"/>
    <property type="evidence" value="ECO:0007669"/>
    <property type="project" value="InterPro"/>
</dbReference>
<evidence type="ECO:0000256" key="7">
    <source>
        <dbReference type="ARBA" id="ARBA00023125"/>
    </source>
</evidence>
<feature type="domain" description="HTH dtxR-type" evidence="12">
    <location>
        <begin position="2"/>
        <end position="63"/>
    </location>
</feature>
<name>R4KJI2_9FIRM</name>
<evidence type="ECO:0000256" key="4">
    <source>
        <dbReference type="ARBA" id="ARBA00022490"/>
    </source>
</evidence>
<dbReference type="PROSITE" id="PS50944">
    <property type="entry name" value="HTH_DTXR"/>
    <property type="match status" value="1"/>
</dbReference>
<keyword evidence="7" id="KW-0238">DNA-binding</keyword>
<dbReference type="GO" id="GO:0003677">
    <property type="term" value="F:DNA binding"/>
    <property type="evidence" value="ECO:0007669"/>
    <property type="project" value="UniProtKB-KW"/>
</dbReference>
<dbReference type="GO" id="GO:0005737">
    <property type="term" value="C:cytoplasm"/>
    <property type="evidence" value="ECO:0007669"/>
    <property type="project" value="UniProtKB-SubCell"/>
</dbReference>
<keyword evidence="5" id="KW-0678">Repressor</keyword>
<dbReference type="GO" id="GO:0046914">
    <property type="term" value="F:transition metal ion binding"/>
    <property type="evidence" value="ECO:0007669"/>
    <property type="project" value="InterPro"/>
</dbReference>
<evidence type="ECO:0000256" key="5">
    <source>
        <dbReference type="ARBA" id="ARBA00022491"/>
    </source>
</evidence>
<dbReference type="InterPro" id="IPR022689">
    <property type="entry name" value="Iron_dep_repressor"/>
</dbReference>
<dbReference type="InterPro" id="IPR001367">
    <property type="entry name" value="Fe_dep_repressor"/>
</dbReference>
<evidence type="ECO:0000259" key="12">
    <source>
        <dbReference type="PROSITE" id="PS50944"/>
    </source>
</evidence>